<evidence type="ECO:0000313" key="4">
    <source>
        <dbReference type="Proteomes" id="UP001162164"/>
    </source>
</evidence>
<name>A0ABQ9IQN3_9CUCU</name>
<comment type="caution">
    <text evidence="3">The sequence shown here is derived from an EMBL/GenBank/DDBJ whole genome shotgun (WGS) entry which is preliminary data.</text>
</comment>
<protein>
    <recommendedName>
        <fullName evidence="2">Reverse transcriptase domain-containing protein</fullName>
    </recommendedName>
</protein>
<keyword evidence="1" id="KW-0732">Signal</keyword>
<evidence type="ECO:0000259" key="2">
    <source>
        <dbReference type="Pfam" id="PF00078"/>
    </source>
</evidence>
<feature type="domain" description="Reverse transcriptase" evidence="2">
    <location>
        <begin position="11"/>
        <end position="98"/>
    </location>
</feature>
<dbReference type="EMBL" id="JAPWTJ010004405">
    <property type="protein sequence ID" value="KAJ8945283.1"/>
    <property type="molecule type" value="Genomic_DNA"/>
</dbReference>
<dbReference type="Proteomes" id="UP001162164">
    <property type="component" value="Unassembled WGS sequence"/>
</dbReference>
<evidence type="ECO:0000313" key="3">
    <source>
        <dbReference type="EMBL" id="KAJ8945283.1"/>
    </source>
</evidence>
<accession>A0ABQ9IQN3</accession>
<reference evidence="3" key="1">
    <citation type="journal article" date="2023" name="Insect Mol. Biol.">
        <title>Genome sequencing provides insights into the evolution of gene families encoding plant cell wall-degrading enzymes in longhorned beetles.</title>
        <authorList>
            <person name="Shin N.R."/>
            <person name="Okamura Y."/>
            <person name="Kirsch R."/>
            <person name="Pauchet Y."/>
        </authorList>
    </citation>
    <scope>NUCLEOTIDE SEQUENCE</scope>
    <source>
        <strain evidence="3">MMC_N1</strain>
    </source>
</reference>
<organism evidence="3 4">
    <name type="scientific">Molorchus minor</name>
    <dbReference type="NCBI Taxonomy" id="1323400"/>
    <lineage>
        <taxon>Eukaryota</taxon>
        <taxon>Metazoa</taxon>
        <taxon>Ecdysozoa</taxon>
        <taxon>Arthropoda</taxon>
        <taxon>Hexapoda</taxon>
        <taxon>Insecta</taxon>
        <taxon>Pterygota</taxon>
        <taxon>Neoptera</taxon>
        <taxon>Endopterygota</taxon>
        <taxon>Coleoptera</taxon>
        <taxon>Polyphaga</taxon>
        <taxon>Cucujiformia</taxon>
        <taxon>Chrysomeloidea</taxon>
        <taxon>Cerambycidae</taxon>
        <taxon>Lamiinae</taxon>
        <taxon>Monochamini</taxon>
        <taxon>Molorchus</taxon>
    </lineage>
</organism>
<dbReference type="InterPro" id="IPR000477">
    <property type="entry name" value="RT_dom"/>
</dbReference>
<evidence type="ECO:0000256" key="1">
    <source>
        <dbReference type="SAM" id="SignalP"/>
    </source>
</evidence>
<dbReference type="Pfam" id="PF00078">
    <property type="entry name" value="RVT_1"/>
    <property type="match status" value="1"/>
</dbReference>
<proteinExistence type="predicted"/>
<keyword evidence="4" id="KW-1185">Reference proteome</keyword>
<gene>
    <name evidence="3" type="ORF">NQ317_007709</name>
</gene>
<feature type="signal peptide" evidence="1">
    <location>
        <begin position="1"/>
        <end position="32"/>
    </location>
</feature>
<feature type="chain" id="PRO_5045436788" description="Reverse transcriptase domain-containing protein" evidence="1">
    <location>
        <begin position="33"/>
        <end position="307"/>
    </location>
</feature>
<sequence>MDFRCGMSTKGSSLGPVLWLLVMETWFTTLNSYREQGIHIQAYADDQLIILSGNSLNEIENHWTNIWNTCKTWTDNNKLKYNIDKTEMMFIPARGETRPPRIYINNVAFQPKFSIKYLENLIGYHILNTLELKPKILLENFCNSKLVLKLIYERVVCSMILYGSEIWGIKANDSRIITHLRALERPYLRAMTKSYKTAPTAALSILTGSVPLEVQARVKHICHVTWFNDIRMVKTQDRPHPALRGYIPQETNEHNNTITAWTDASINKDGKKAYSWIISIDNKPFYKGGTIIIGQLTILELRSTCNL</sequence>